<sequence>MDIKIYDTLPEEAVRIRKTVFVEEQGFQDEFDKIDSYARHLVLFDGENPIAVCRFFRNEETGDFTVGRIAVLKEYRGQNIGTKVLKAAEEAIKDEKGSKICLHAQLQAKDFYGKQGYLQYGDIDYEEFCPHIWMCKKLESCDNITA</sequence>
<organism evidence="2 3">
    <name type="scientific">Anaerostipes butyraticus</name>
    <dbReference type="NCBI Taxonomy" id="645466"/>
    <lineage>
        <taxon>Bacteria</taxon>
        <taxon>Bacillati</taxon>
        <taxon>Bacillota</taxon>
        <taxon>Clostridia</taxon>
        <taxon>Lachnospirales</taxon>
        <taxon>Lachnospiraceae</taxon>
        <taxon>Anaerostipes</taxon>
    </lineage>
</organism>
<proteinExistence type="predicted"/>
<dbReference type="SUPFAM" id="SSF55729">
    <property type="entry name" value="Acyl-CoA N-acyltransferases (Nat)"/>
    <property type="match status" value="1"/>
</dbReference>
<dbReference type="Pfam" id="PF13673">
    <property type="entry name" value="Acetyltransf_10"/>
    <property type="match status" value="1"/>
</dbReference>
<dbReference type="InterPro" id="IPR000182">
    <property type="entry name" value="GNAT_dom"/>
</dbReference>
<accession>A0A916VC96</accession>
<feature type="domain" description="N-acetyltransferase" evidence="1">
    <location>
        <begin position="1"/>
        <end position="139"/>
    </location>
</feature>
<protein>
    <recommendedName>
        <fullName evidence="1">N-acetyltransferase domain-containing protein</fullName>
    </recommendedName>
</protein>
<evidence type="ECO:0000313" key="3">
    <source>
        <dbReference type="Proteomes" id="UP000613208"/>
    </source>
</evidence>
<dbReference type="PROSITE" id="PS51186">
    <property type="entry name" value="GNAT"/>
    <property type="match status" value="1"/>
</dbReference>
<evidence type="ECO:0000313" key="2">
    <source>
        <dbReference type="EMBL" id="GFO84939.1"/>
    </source>
</evidence>
<dbReference type="InterPro" id="IPR039143">
    <property type="entry name" value="GNPNAT1-like"/>
</dbReference>
<keyword evidence="3" id="KW-1185">Reference proteome</keyword>
<name>A0A916VC96_9FIRM</name>
<dbReference type="AlphaFoldDB" id="A0A916VC96"/>
<dbReference type="Gene3D" id="3.40.630.30">
    <property type="match status" value="1"/>
</dbReference>
<reference evidence="2" key="1">
    <citation type="submission" date="2020-06" db="EMBL/GenBank/DDBJ databases">
        <title>Characterization of fructooligosaccharide metabolism and fructooligosaccharide-degrading enzymes in human commensal butyrate producers.</title>
        <authorList>
            <person name="Tanno H."/>
            <person name="Fujii T."/>
            <person name="Hirano K."/>
            <person name="Maeno S."/>
            <person name="Tonozuka T."/>
            <person name="Sakamoto M."/>
            <person name="Ohkuma M."/>
            <person name="Tochio T."/>
            <person name="Endo A."/>
        </authorList>
    </citation>
    <scope>NUCLEOTIDE SEQUENCE</scope>
    <source>
        <strain evidence="2">JCM 17466</strain>
    </source>
</reference>
<dbReference type="Proteomes" id="UP000613208">
    <property type="component" value="Unassembled WGS sequence"/>
</dbReference>
<dbReference type="EMBL" id="BLYI01000027">
    <property type="protein sequence ID" value="GFO84939.1"/>
    <property type="molecule type" value="Genomic_DNA"/>
</dbReference>
<dbReference type="RefSeq" id="WP_201310650.1">
    <property type="nucleotide sequence ID" value="NZ_BLYI01000027.1"/>
</dbReference>
<dbReference type="InterPro" id="IPR016181">
    <property type="entry name" value="Acyl_CoA_acyltransferase"/>
</dbReference>
<dbReference type="CDD" id="cd04301">
    <property type="entry name" value="NAT_SF"/>
    <property type="match status" value="1"/>
</dbReference>
<gene>
    <name evidence="2" type="ORF">ANBU17_12860</name>
</gene>
<comment type="caution">
    <text evidence="2">The sequence shown here is derived from an EMBL/GenBank/DDBJ whole genome shotgun (WGS) entry which is preliminary data.</text>
</comment>
<dbReference type="GO" id="GO:0008080">
    <property type="term" value="F:N-acetyltransferase activity"/>
    <property type="evidence" value="ECO:0007669"/>
    <property type="project" value="TreeGrafter"/>
</dbReference>
<evidence type="ECO:0000259" key="1">
    <source>
        <dbReference type="PROSITE" id="PS51186"/>
    </source>
</evidence>
<dbReference type="PANTHER" id="PTHR13355">
    <property type="entry name" value="GLUCOSAMINE 6-PHOSPHATE N-ACETYLTRANSFERASE"/>
    <property type="match status" value="1"/>
</dbReference>